<protein>
    <submittedName>
        <fullName evidence="2">Uncharacterized protein</fullName>
    </submittedName>
</protein>
<evidence type="ECO:0000256" key="1">
    <source>
        <dbReference type="SAM" id="MobiDB-lite"/>
    </source>
</evidence>
<sequence>MTAAATARESGAADPSPARALSRLIQEVNQSGTTFQEMEDRGLDNETGTRLPRQWYQKLTKSPPVNPPSPAQMRAIAAATGKSLRLIKEAVAEQWLEYEATELAGYDEEVRIIVGHLAGKSKAEARRWRMMIEADERARRETDS</sequence>
<dbReference type="Proteomes" id="UP000195880">
    <property type="component" value="Chromosome"/>
</dbReference>
<dbReference type="RefSeq" id="WP_087882997.1">
    <property type="nucleotide sequence ID" value="NZ_CP021748.1"/>
</dbReference>
<dbReference type="EMBL" id="CP021748">
    <property type="protein sequence ID" value="ARX81611.1"/>
    <property type="molecule type" value="Genomic_DNA"/>
</dbReference>
<proteinExistence type="predicted"/>
<feature type="region of interest" description="Disordered" evidence="1">
    <location>
        <begin position="30"/>
        <end position="50"/>
    </location>
</feature>
<accession>A0A1Z1W5B4</accession>
<reference evidence="2 3" key="1">
    <citation type="submission" date="2017-05" db="EMBL/GenBank/DDBJ databases">
        <title>Streptomyces alboflavus Genome sequencing and assembly.</title>
        <authorList>
            <person name="Wang Y."/>
            <person name="Du B."/>
            <person name="Ding Y."/>
            <person name="Liu H."/>
            <person name="Hou Q."/>
            <person name="Liu K."/>
            <person name="Wang C."/>
            <person name="Yao L."/>
        </authorList>
    </citation>
    <scope>NUCLEOTIDE SEQUENCE [LARGE SCALE GENOMIC DNA]</scope>
    <source>
        <strain evidence="2 3">MDJK44</strain>
    </source>
</reference>
<name>A0A1Z1W5B4_9ACTN</name>
<dbReference type="OrthoDB" id="4198012at2"/>
<dbReference type="KEGG" id="salf:SMD44_01009"/>
<gene>
    <name evidence="2" type="ORF">SMD44_01009</name>
</gene>
<evidence type="ECO:0000313" key="3">
    <source>
        <dbReference type="Proteomes" id="UP000195880"/>
    </source>
</evidence>
<evidence type="ECO:0000313" key="2">
    <source>
        <dbReference type="EMBL" id="ARX81611.1"/>
    </source>
</evidence>
<keyword evidence="3" id="KW-1185">Reference proteome</keyword>
<organism evidence="2 3">
    <name type="scientific">Streptomyces alboflavus</name>
    <dbReference type="NCBI Taxonomy" id="67267"/>
    <lineage>
        <taxon>Bacteria</taxon>
        <taxon>Bacillati</taxon>
        <taxon>Actinomycetota</taxon>
        <taxon>Actinomycetes</taxon>
        <taxon>Kitasatosporales</taxon>
        <taxon>Streptomycetaceae</taxon>
        <taxon>Streptomyces</taxon>
    </lineage>
</organism>
<dbReference type="AlphaFoldDB" id="A0A1Z1W5B4"/>